<accession>A0A520KWD6</accession>
<protein>
    <submittedName>
        <fullName evidence="4">ABC transporter ATP-binding protein</fullName>
    </submittedName>
</protein>
<evidence type="ECO:0000256" key="1">
    <source>
        <dbReference type="ARBA" id="ARBA00022741"/>
    </source>
</evidence>
<proteinExistence type="predicted"/>
<dbReference type="InterPro" id="IPR003593">
    <property type="entry name" value="AAA+_ATPase"/>
</dbReference>
<dbReference type="PROSITE" id="PS50893">
    <property type="entry name" value="ABC_TRANSPORTER_2"/>
    <property type="match status" value="1"/>
</dbReference>
<dbReference type="PANTHER" id="PTHR43204">
    <property type="entry name" value="ABC TRANSPORTER I FAMILY MEMBER 6, CHLOROPLASTIC"/>
    <property type="match status" value="1"/>
</dbReference>
<dbReference type="GO" id="GO:0005524">
    <property type="term" value="F:ATP binding"/>
    <property type="evidence" value="ECO:0007669"/>
    <property type="project" value="UniProtKB-KW"/>
</dbReference>
<dbReference type="Pfam" id="PF00005">
    <property type="entry name" value="ABC_tran"/>
    <property type="match status" value="1"/>
</dbReference>
<evidence type="ECO:0000313" key="4">
    <source>
        <dbReference type="EMBL" id="RZN69015.1"/>
    </source>
</evidence>
<sequence>MLEIRGLTVDVAGRRVLNDVNMIIQEGEAHVLLGPNGSGKTTLLLSILGFPRYEVKEGEIIFKGEDITDLHTSERVKRGIGISFQNPPVIKGVNLGSMVNICMGEKTDEITEKTLELAGKMNLSEEFLKRDVNFGFSGGEVKRSEILQLIAQHSDFAMLDEPDSGVDIENMELIGKMIGELLQRDYLPSKRKRMGLIITHLATILDYIHADRAHVMLNGRIVCSGVPEELLSGIKKNGYEGCMRLCQK</sequence>
<dbReference type="AlphaFoldDB" id="A0A520KWD6"/>
<evidence type="ECO:0000259" key="3">
    <source>
        <dbReference type="PROSITE" id="PS50893"/>
    </source>
</evidence>
<dbReference type="EMBL" id="RXIL01000089">
    <property type="protein sequence ID" value="RZN69015.1"/>
    <property type="molecule type" value="Genomic_DNA"/>
</dbReference>
<dbReference type="InterPro" id="IPR027417">
    <property type="entry name" value="P-loop_NTPase"/>
</dbReference>
<dbReference type="Gene3D" id="3.40.50.300">
    <property type="entry name" value="P-loop containing nucleotide triphosphate hydrolases"/>
    <property type="match status" value="1"/>
</dbReference>
<name>A0A520KWD6_9EURY</name>
<keyword evidence="2 4" id="KW-0067">ATP-binding</keyword>
<dbReference type="InterPro" id="IPR003439">
    <property type="entry name" value="ABC_transporter-like_ATP-bd"/>
</dbReference>
<dbReference type="PANTHER" id="PTHR43204:SF1">
    <property type="entry name" value="ABC TRANSPORTER I FAMILY MEMBER 6, CHLOROPLASTIC"/>
    <property type="match status" value="1"/>
</dbReference>
<gene>
    <name evidence="4" type="ORF">EF807_05020</name>
</gene>
<feature type="domain" description="ABC transporter" evidence="3">
    <location>
        <begin position="2"/>
        <end position="243"/>
    </location>
</feature>
<dbReference type="SUPFAM" id="SSF52540">
    <property type="entry name" value="P-loop containing nucleoside triphosphate hydrolases"/>
    <property type="match status" value="1"/>
</dbReference>
<dbReference type="InterPro" id="IPR010230">
    <property type="entry name" value="FeS-cluster_ATPase_SufC"/>
</dbReference>
<evidence type="ECO:0000256" key="2">
    <source>
        <dbReference type="ARBA" id="ARBA00022840"/>
    </source>
</evidence>
<organism evidence="4 5">
    <name type="scientific">Candidatus Methanolliviera hydrocarbonicum</name>
    <dbReference type="NCBI Taxonomy" id="2491085"/>
    <lineage>
        <taxon>Archaea</taxon>
        <taxon>Methanobacteriati</taxon>
        <taxon>Methanobacteriota</taxon>
        <taxon>Candidatus Methanoliparia</taxon>
        <taxon>Candidatus Methanoliparales</taxon>
        <taxon>Candidatus Methanollivieraceae</taxon>
        <taxon>Candidatus Methanolliviera</taxon>
    </lineage>
</organism>
<dbReference type="Proteomes" id="UP000320766">
    <property type="component" value="Unassembled WGS sequence"/>
</dbReference>
<dbReference type="GO" id="GO:0016887">
    <property type="term" value="F:ATP hydrolysis activity"/>
    <property type="evidence" value="ECO:0007669"/>
    <property type="project" value="InterPro"/>
</dbReference>
<dbReference type="CDD" id="cd03217">
    <property type="entry name" value="ABC_FeS_Assembly"/>
    <property type="match status" value="1"/>
</dbReference>
<dbReference type="SMART" id="SM00382">
    <property type="entry name" value="AAA"/>
    <property type="match status" value="1"/>
</dbReference>
<reference evidence="4 5" key="1">
    <citation type="journal article" date="2019" name="Nat. Microbiol.">
        <title>Wide diversity of methane and short-chain alkane metabolisms in uncultured archaea.</title>
        <authorList>
            <person name="Borrel G."/>
            <person name="Adam P.S."/>
            <person name="McKay L.J."/>
            <person name="Chen L.X."/>
            <person name="Sierra-Garcia I.N."/>
            <person name="Sieber C.M."/>
            <person name="Letourneur Q."/>
            <person name="Ghozlane A."/>
            <person name="Andersen G.L."/>
            <person name="Li W.J."/>
            <person name="Hallam S.J."/>
            <person name="Muyzer G."/>
            <person name="de Oliveira V.M."/>
            <person name="Inskeep W.P."/>
            <person name="Banfield J.F."/>
            <person name="Gribaldo S."/>
        </authorList>
    </citation>
    <scope>NUCLEOTIDE SEQUENCE [LARGE SCALE GENOMIC DNA]</scope>
    <source>
        <strain evidence="4">NM1b</strain>
    </source>
</reference>
<evidence type="ECO:0000313" key="5">
    <source>
        <dbReference type="Proteomes" id="UP000320766"/>
    </source>
</evidence>
<keyword evidence="1" id="KW-0547">Nucleotide-binding</keyword>
<comment type="caution">
    <text evidence="4">The sequence shown here is derived from an EMBL/GenBank/DDBJ whole genome shotgun (WGS) entry which is preliminary data.</text>
</comment>